<dbReference type="GO" id="GO:0000166">
    <property type="term" value="F:nucleotide binding"/>
    <property type="evidence" value="ECO:0007669"/>
    <property type="project" value="UniProtKB-KW"/>
</dbReference>
<accession>A0A941HUT5</accession>
<feature type="binding site" evidence="5">
    <location>
        <begin position="179"/>
        <end position="184"/>
    </location>
    <ligand>
        <name>NAD(+)</name>
        <dbReference type="ChEBI" id="CHEBI:57540"/>
    </ligand>
</feature>
<evidence type="ECO:0000256" key="1">
    <source>
        <dbReference type="ARBA" id="ARBA00006382"/>
    </source>
</evidence>
<dbReference type="Pfam" id="PF00208">
    <property type="entry name" value="ELFV_dehydrog"/>
    <property type="match status" value="2"/>
</dbReference>
<keyword evidence="3 5" id="KW-0520">NAD</keyword>
<keyword evidence="5" id="KW-0547">Nucleotide-binding</keyword>
<dbReference type="SMART" id="SM00839">
    <property type="entry name" value="ELFV_dehydrog"/>
    <property type="match status" value="1"/>
</dbReference>
<dbReference type="PANTHER" id="PTHR42722:SF1">
    <property type="entry name" value="VALINE DEHYDROGENASE"/>
    <property type="match status" value="1"/>
</dbReference>
<dbReference type="PRINTS" id="PR00082">
    <property type="entry name" value="GLFDHDRGNASE"/>
</dbReference>
<dbReference type="InterPro" id="IPR046346">
    <property type="entry name" value="Aminoacid_DH-like_N_sf"/>
</dbReference>
<keyword evidence="9" id="KW-1185">Reference proteome</keyword>
<evidence type="ECO:0000256" key="4">
    <source>
        <dbReference type="PIRSR" id="PIRSR000188-1"/>
    </source>
</evidence>
<evidence type="ECO:0000256" key="5">
    <source>
        <dbReference type="PIRSR" id="PIRSR000188-2"/>
    </source>
</evidence>
<sequence length="358" mass="37463">MTLFDHPAFEGHESVNAFFDEKSGLKCIIAVHSTALGPAAGGCRMWPYASADLALEDALRLSRAMSYKNAMADIPLGGGKAVIIGDARTQKTPALFEAFGRAVDQLGGRYWTAEDVGVSPADLTHARRETRYVAGLEGHPAASGDPSPVTAEGVFRGVALSVRRALNRDLAGITVAIQGVGHVGAYLADKLHAAGAKLIITDTNAEALRAVAERTGAKVVSPADIFEANAEVFAPCALGGAINAETLPRLKARIIAGGANNQLATPEVGRVLFERGMLYAPDYVINGGGIINVAAEIAALEAGTSFDATWVATKLDRLTETLEEVMTRSIAERRPTHEVANEIAKARIAAAAEAKLAA</sequence>
<dbReference type="InterPro" id="IPR006096">
    <property type="entry name" value="Glu/Leu/Phe/Val/Trp_DH_C"/>
</dbReference>
<dbReference type="RefSeq" id="WP_215339090.1">
    <property type="nucleotide sequence ID" value="NZ_JAGSGD010000001.1"/>
</dbReference>
<evidence type="ECO:0000256" key="2">
    <source>
        <dbReference type="ARBA" id="ARBA00023002"/>
    </source>
</evidence>
<protein>
    <submittedName>
        <fullName evidence="8">Glu/Leu/Phe/Val dehydrogenase</fullName>
    </submittedName>
</protein>
<feature type="active site" description="Proton donor/acceptor" evidence="4">
    <location>
        <position position="80"/>
    </location>
</feature>
<dbReference type="InterPro" id="IPR006097">
    <property type="entry name" value="Glu/Leu/Phe/Val/Trp_DH_dimer"/>
</dbReference>
<reference evidence="8" key="1">
    <citation type="submission" date="2021-04" db="EMBL/GenBank/DDBJ databases">
        <title>Draft genome assembly of strain Phenylobacterium sp. 20VBR1 using MiniION and Illumina platforms.</title>
        <authorList>
            <person name="Thomas F.A."/>
            <person name="Krishnan K.P."/>
            <person name="Sinha R.K."/>
        </authorList>
    </citation>
    <scope>NUCLEOTIDE SEQUENCE</scope>
    <source>
        <strain evidence="8">20VBR1</strain>
    </source>
</reference>
<dbReference type="Gene3D" id="3.40.50.10860">
    <property type="entry name" value="Leucine Dehydrogenase, chain A, domain 1"/>
    <property type="match status" value="1"/>
</dbReference>
<proteinExistence type="inferred from homology"/>
<evidence type="ECO:0000313" key="9">
    <source>
        <dbReference type="Proteomes" id="UP000622580"/>
    </source>
</evidence>
<dbReference type="GO" id="GO:0016639">
    <property type="term" value="F:oxidoreductase activity, acting on the CH-NH2 group of donors, NAD or NADP as acceptor"/>
    <property type="evidence" value="ECO:0007669"/>
    <property type="project" value="InterPro"/>
</dbReference>
<dbReference type="SUPFAM" id="SSF53223">
    <property type="entry name" value="Aminoacid dehydrogenase-like, N-terminal domain"/>
    <property type="match status" value="1"/>
</dbReference>
<dbReference type="InterPro" id="IPR036291">
    <property type="entry name" value="NAD(P)-bd_dom_sf"/>
</dbReference>
<dbReference type="InterPro" id="IPR006095">
    <property type="entry name" value="Glu/Leu/Phe/Val/Trp_DH"/>
</dbReference>
<dbReference type="PIRSF" id="PIRSF000188">
    <property type="entry name" value="Phe_leu_dh"/>
    <property type="match status" value="1"/>
</dbReference>
<dbReference type="InterPro" id="IPR016211">
    <property type="entry name" value="Glu/Phe/Leu/Val/Trp_DH_bac/arc"/>
</dbReference>
<organism evidence="8 9">
    <name type="scientific">Phenylobacterium glaciei</name>
    <dbReference type="NCBI Taxonomy" id="2803784"/>
    <lineage>
        <taxon>Bacteria</taxon>
        <taxon>Pseudomonadati</taxon>
        <taxon>Pseudomonadota</taxon>
        <taxon>Alphaproteobacteria</taxon>
        <taxon>Caulobacterales</taxon>
        <taxon>Caulobacteraceae</taxon>
        <taxon>Phenylobacterium</taxon>
    </lineage>
</organism>
<dbReference type="Pfam" id="PF02812">
    <property type="entry name" value="ELFV_dehydrog_N"/>
    <property type="match status" value="1"/>
</dbReference>
<evidence type="ECO:0000256" key="6">
    <source>
        <dbReference type="RuleBase" id="RU004417"/>
    </source>
</evidence>
<dbReference type="SUPFAM" id="SSF51735">
    <property type="entry name" value="NAD(P)-binding Rossmann-fold domains"/>
    <property type="match status" value="1"/>
</dbReference>
<dbReference type="Gene3D" id="3.40.50.720">
    <property type="entry name" value="NAD(P)-binding Rossmann-like Domain"/>
    <property type="match status" value="1"/>
</dbReference>
<evidence type="ECO:0000256" key="3">
    <source>
        <dbReference type="ARBA" id="ARBA00023027"/>
    </source>
</evidence>
<name>A0A941HUT5_9CAUL</name>
<dbReference type="GO" id="GO:0006520">
    <property type="term" value="P:amino acid metabolic process"/>
    <property type="evidence" value="ECO:0007669"/>
    <property type="project" value="InterPro"/>
</dbReference>
<comment type="caution">
    <text evidence="8">The sequence shown here is derived from an EMBL/GenBank/DDBJ whole genome shotgun (WGS) entry which is preliminary data.</text>
</comment>
<feature type="domain" description="Glutamate/phenylalanine/leucine/valine/L-tryptophan dehydrogenase C-terminal" evidence="7">
    <location>
        <begin position="144"/>
        <end position="356"/>
    </location>
</feature>
<keyword evidence="2 6" id="KW-0560">Oxidoreductase</keyword>
<dbReference type="CDD" id="cd01075">
    <property type="entry name" value="NAD_bind_Leu_Phe_Val_DH"/>
    <property type="match status" value="1"/>
</dbReference>
<evidence type="ECO:0000259" key="7">
    <source>
        <dbReference type="SMART" id="SM00839"/>
    </source>
</evidence>
<evidence type="ECO:0000313" key="8">
    <source>
        <dbReference type="EMBL" id="MBR7619009.1"/>
    </source>
</evidence>
<dbReference type="Proteomes" id="UP000622580">
    <property type="component" value="Unassembled WGS sequence"/>
</dbReference>
<dbReference type="EMBL" id="JAGSGD010000001">
    <property type="protein sequence ID" value="MBR7619009.1"/>
    <property type="molecule type" value="Genomic_DNA"/>
</dbReference>
<gene>
    <name evidence="8" type="ORF">JKL49_06365</name>
</gene>
<comment type="similarity">
    <text evidence="1 6">Belongs to the Glu/Leu/Phe/Val dehydrogenases family.</text>
</comment>
<dbReference type="AlphaFoldDB" id="A0A941HUT5"/>
<dbReference type="PANTHER" id="PTHR42722">
    <property type="entry name" value="LEUCINE DEHYDROGENASE"/>
    <property type="match status" value="1"/>
</dbReference>